<dbReference type="AlphaFoldDB" id="A0AAN9IUU1"/>
<dbReference type="Proteomes" id="UP001359559">
    <property type="component" value="Unassembled WGS sequence"/>
</dbReference>
<dbReference type="GO" id="GO:0007165">
    <property type="term" value="P:signal transduction"/>
    <property type="evidence" value="ECO:0007669"/>
    <property type="project" value="InterPro"/>
</dbReference>
<evidence type="ECO:0000313" key="4">
    <source>
        <dbReference type="Proteomes" id="UP001359559"/>
    </source>
</evidence>
<evidence type="ECO:0000313" key="3">
    <source>
        <dbReference type="EMBL" id="KAK7286733.1"/>
    </source>
</evidence>
<dbReference type="InterPro" id="IPR000157">
    <property type="entry name" value="TIR_dom"/>
</dbReference>
<dbReference type="InterPro" id="IPR035897">
    <property type="entry name" value="Toll_tir_struct_dom_sf"/>
</dbReference>
<dbReference type="SUPFAM" id="SSF52200">
    <property type="entry name" value="Toll/Interleukin receptor TIR domain"/>
    <property type="match status" value="1"/>
</dbReference>
<name>A0AAN9IUU1_CLITE</name>
<dbReference type="PROSITE" id="PS50104">
    <property type="entry name" value="TIR"/>
    <property type="match status" value="1"/>
</dbReference>
<proteinExistence type="predicted"/>
<gene>
    <name evidence="3" type="ORF">RJT34_21944</name>
</gene>
<dbReference type="PANTHER" id="PTHR32009:SF152">
    <property type="entry name" value="NEUTRAL_ALKALINE INVERTASE"/>
    <property type="match status" value="1"/>
</dbReference>
<reference evidence="3 4" key="1">
    <citation type="submission" date="2024-01" db="EMBL/GenBank/DDBJ databases">
        <title>The genomes of 5 underutilized Papilionoideae crops provide insights into root nodulation and disease resistance.</title>
        <authorList>
            <person name="Yuan L."/>
        </authorList>
    </citation>
    <scope>NUCLEOTIDE SEQUENCE [LARGE SCALE GENOMIC DNA]</scope>
    <source>
        <strain evidence="3">LY-2023</strain>
        <tissue evidence="3">Leaf</tissue>
    </source>
</reference>
<keyword evidence="4" id="KW-1185">Reference proteome</keyword>
<dbReference type="SMART" id="SM00255">
    <property type="entry name" value="TIR"/>
    <property type="match status" value="1"/>
</dbReference>
<evidence type="ECO:0000256" key="1">
    <source>
        <dbReference type="ARBA" id="ARBA00023027"/>
    </source>
</evidence>
<dbReference type="EMBL" id="JAYKXN010000005">
    <property type="protein sequence ID" value="KAK7286733.1"/>
    <property type="molecule type" value="Genomic_DNA"/>
</dbReference>
<organism evidence="3 4">
    <name type="scientific">Clitoria ternatea</name>
    <name type="common">Butterfly pea</name>
    <dbReference type="NCBI Taxonomy" id="43366"/>
    <lineage>
        <taxon>Eukaryota</taxon>
        <taxon>Viridiplantae</taxon>
        <taxon>Streptophyta</taxon>
        <taxon>Embryophyta</taxon>
        <taxon>Tracheophyta</taxon>
        <taxon>Spermatophyta</taxon>
        <taxon>Magnoliopsida</taxon>
        <taxon>eudicotyledons</taxon>
        <taxon>Gunneridae</taxon>
        <taxon>Pentapetalae</taxon>
        <taxon>rosids</taxon>
        <taxon>fabids</taxon>
        <taxon>Fabales</taxon>
        <taxon>Fabaceae</taxon>
        <taxon>Papilionoideae</taxon>
        <taxon>50 kb inversion clade</taxon>
        <taxon>NPAAA clade</taxon>
        <taxon>indigoferoid/millettioid clade</taxon>
        <taxon>Phaseoleae</taxon>
        <taxon>Clitoria</taxon>
    </lineage>
</organism>
<dbReference type="Pfam" id="PF01582">
    <property type="entry name" value="TIR"/>
    <property type="match status" value="1"/>
</dbReference>
<feature type="domain" description="TIR" evidence="2">
    <location>
        <begin position="12"/>
        <end position="170"/>
    </location>
</feature>
<keyword evidence="1" id="KW-0520">NAD</keyword>
<evidence type="ECO:0000259" key="2">
    <source>
        <dbReference type="PROSITE" id="PS50104"/>
    </source>
</evidence>
<dbReference type="PANTHER" id="PTHR32009">
    <property type="entry name" value="TMV RESISTANCE PROTEIN N-LIKE"/>
    <property type="match status" value="1"/>
</dbReference>
<dbReference type="FunFam" id="3.40.50.10140:FF:000007">
    <property type="entry name" value="Disease resistance protein (TIR-NBS-LRR class)"/>
    <property type="match status" value="1"/>
</dbReference>
<dbReference type="Gene3D" id="3.40.50.10140">
    <property type="entry name" value="Toll/interleukin-1 receptor homology (TIR) domain"/>
    <property type="match status" value="1"/>
</dbReference>
<sequence>MASSSSSSGHHWIHDVFINFRGTDTRESFVSHLYAALRNAGVNTFFDDEKLEKGAELGSNLLQAIEGSHISIVVFSKSYTESSWCLKELVEIMECRKTHGQIVVPIFYHIDPSDIRHQKGAFGQALEALASKIHLGKGVKQSIISKWRTALTQASNLSGWDLTTSRFLIN</sequence>
<comment type="caution">
    <text evidence="3">The sequence shown here is derived from an EMBL/GenBank/DDBJ whole genome shotgun (WGS) entry which is preliminary data.</text>
</comment>
<protein>
    <recommendedName>
        <fullName evidence="2">TIR domain-containing protein</fullName>
    </recommendedName>
</protein>
<accession>A0AAN9IUU1</accession>